<dbReference type="EMBL" id="CM055099">
    <property type="protein sequence ID" value="KAJ7546912.1"/>
    <property type="molecule type" value="Genomic_DNA"/>
</dbReference>
<gene>
    <name evidence="1" type="ORF">O6H91_08G060400</name>
</gene>
<accession>A0ACC2CY37</accession>
<protein>
    <submittedName>
        <fullName evidence="1">Uncharacterized protein</fullName>
    </submittedName>
</protein>
<evidence type="ECO:0000313" key="2">
    <source>
        <dbReference type="Proteomes" id="UP001162992"/>
    </source>
</evidence>
<sequence length="680" mass="78692">MSKASTNDDDALALSEEGSIKSLSSSRNNEEHGIISIVNEKKKHKKKKEEEEYTEVGFEAQCMMLHEEIPKEQRKTQKASEEEIYSNISSKVKSKHPACVSQQESEADALAPESGSQREFEGNSRPSKRKKRRREQLEEVGSKTDEIKLEQVEEVGCKREKRKREQLDEVGSKMESINQEELDEVGRKRQNINEEELDEIGSKRENINEEELYEIGSRRKKRKRAQPDEVGIKWENLNLEEVDRVGSKRKKGKRAQPDEVGSTEFVKSFDTSIRTALSLEVRPSKRKEKHTGHRQTSANFLADKVVGSTVDEESPKEEEEENEKSSGGKKKRKVRFGRVSILGGEREKTSNGEVQEPTAPSDELDKPLFSCERAATWREDYEREGLVWAKRFTKEEDELLKKSIFDYIKSKGWAEAEGLAKIWNSYNSKEERGCWKEISNCLPHRAIKSIVSRAHRLLDEGAHKGKWSQEEEDSLRRLHTQFGHNWRRICSVIGRSSKNVKDKWRLMKVERAKGQWTQQELLKLCNMVHENLRLKAKFGKEKNPKDHRVFRDEINWQLISDKLGSRTHSACASEWYHTLASSMVSQGQWATEDDQPFLLRLLESGADDEEAVEWHKLLQHRSGLTCRKRWKHMVRHLGESSHISFGDKLKLLTQRYAPDLLEDQNQTVLEAQTEIACKTN</sequence>
<comment type="caution">
    <text evidence="1">The sequence shown here is derived from an EMBL/GenBank/DDBJ whole genome shotgun (WGS) entry which is preliminary data.</text>
</comment>
<proteinExistence type="predicted"/>
<dbReference type="Proteomes" id="UP001162992">
    <property type="component" value="Chromosome 8"/>
</dbReference>
<keyword evidence="2" id="KW-1185">Reference proteome</keyword>
<evidence type="ECO:0000313" key="1">
    <source>
        <dbReference type="EMBL" id="KAJ7546912.1"/>
    </source>
</evidence>
<organism evidence="1 2">
    <name type="scientific">Diphasiastrum complanatum</name>
    <name type="common">Issler's clubmoss</name>
    <name type="synonym">Lycopodium complanatum</name>
    <dbReference type="NCBI Taxonomy" id="34168"/>
    <lineage>
        <taxon>Eukaryota</taxon>
        <taxon>Viridiplantae</taxon>
        <taxon>Streptophyta</taxon>
        <taxon>Embryophyta</taxon>
        <taxon>Tracheophyta</taxon>
        <taxon>Lycopodiopsida</taxon>
        <taxon>Lycopodiales</taxon>
        <taxon>Lycopodiaceae</taxon>
        <taxon>Lycopodioideae</taxon>
        <taxon>Diphasiastrum</taxon>
    </lineage>
</organism>
<name>A0ACC2CY37_DIPCM</name>
<reference evidence="2" key="1">
    <citation type="journal article" date="2024" name="Proc. Natl. Acad. Sci. U.S.A.">
        <title>Extraordinary preservation of gene collinearity over three hundred million years revealed in homosporous lycophytes.</title>
        <authorList>
            <person name="Li C."/>
            <person name="Wickell D."/>
            <person name="Kuo L.Y."/>
            <person name="Chen X."/>
            <person name="Nie B."/>
            <person name="Liao X."/>
            <person name="Peng D."/>
            <person name="Ji J."/>
            <person name="Jenkins J."/>
            <person name="Williams M."/>
            <person name="Shu S."/>
            <person name="Plott C."/>
            <person name="Barry K."/>
            <person name="Rajasekar S."/>
            <person name="Grimwood J."/>
            <person name="Han X."/>
            <person name="Sun S."/>
            <person name="Hou Z."/>
            <person name="He W."/>
            <person name="Dai G."/>
            <person name="Sun C."/>
            <person name="Schmutz J."/>
            <person name="Leebens-Mack J.H."/>
            <person name="Li F.W."/>
            <person name="Wang L."/>
        </authorList>
    </citation>
    <scope>NUCLEOTIDE SEQUENCE [LARGE SCALE GENOMIC DNA]</scope>
    <source>
        <strain evidence="2">cv. PW_Plant_1</strain>
    </source>
</reference>